<name>A0A381PFU4_9ZZZZ</name>
<dbReference type="SUPFAM" id="SSF51182">
    <property type="entry name" value="RmlC-like cupins"/>
    <property type="match status" value="1"/>
</dbReference>
<dbReference type="Gene3D" id="2.60.120.10">
    <property type="entry name" value="Jelly Rolls"/>
    <property type="match status" value="1"/>
</dbReference>
<gene>
    <name evidence="1" type="ORF">METZ01_LOCUS17951</name>
</gene>
<protein>
    <recommendedName>
        <fullName evidence="2">Cupin type-1 domain-containing protein</fullName>
    </recommendedName>
</protein>
<evidence type="ECO:0008006" key="2">
    <source>
        <dbReference type="Google" id="ProtNLM"/>
    </source>
</evidence>
<reference evidence="1" key="1">
    <citation type="submission" date="2018-05" db="EMBL/GenBank/DDBJ databases">
        <authorList>
            <person name="Lanie J.A."/>
            <person name="Ng W.-L."/>
            <person name="Kazmierczak K.M."/>
            <person name="Andrzejewski T.M."/>
            <person name="Davidsen T.M."/>
            <person name="Wayne K.J."/>
            <person name="Tettelin H."/>
            <person name="Glass J.I."/>
            <person name="Rusch D."/>
            <person name="Podicherti R."/>
            <person name="Tsui H.-C.T."/>
            <person name="Winkler M.E."/>
        </authorList>
    </citation>
    <scope>NUCLEOTIDE SEQUENCE</scope>
</reference>
<accession>A0A381PFU4</accession>
<dbReference type="InterPro" id="IPR011051">
    <property type="entry name" value="RmlC_Cupin_sf"/>
</dbReference>
<proteinExistence type="predicted"/>
<dbReference type="InterPro" id="IPR014710">
    <property type="entry name" value="RmlC-like_jellyroll"/>
</dbReference>
<evidence type="ECO:0000313" key="1">
    <source>
        <dbReference type="EMBL" id="SUZ65097.1"/>
    </source>
</evidence>
<organism evidence="1">
    <name type="scientific">marine metagenome</name>
    <dbReference type="NCBI Taxonomy" id="408172"/>
    <lineage>
        <taxon>unclassified sequences</taxon>
        <taxon>metagenomes</taxon>
        <taxon>ecological metagenomes</taxon>
    </lineage>
</organism>
<dbReference type="EMBL" id="UINC01000950">
    <property type="protein sequence ID" value="SUZ65097.1"/>
    <property type="molecule type" value="Genomic_DNA"/>
</dbReference>
<dbReference type="AlphaFoldDB" id="A0A381PFU4"/>
<sequence length="179" mass="19075">MYERASVLVTVLLAFLPVVTVAQEKSAVDITREDINTVLESMGRSIDRQLKVVDIGVGNVAVGILHRTGNNDTDGAHRGLIHAQVTEVYYILSGGGTLLTGGELFNATEPSAGSDLIGPTFSAESRNGQIREISEGDVVVVPAGTLHGWTEIPDQVTYLSIRADPHDALPAGFVNELIR</sequence>